<dbReference type="Proteomes" id="UP000237347">
    <property type="component" value="Unassembled WGS sequence"/>
</dbReference>
<dbReference type="InterPro" id="IPR029063">
    <property type="entry name" value="SAM-dependent_MTases_sf"/>
</dbReference>
<keyword evidence="1" id="KW-0808">Transferase</keyword>
<protein>
    <submittedName>
        <fullName evidence="1">S-adenosylmethionine-dependent methyltransferase</fullName>
    </submittedName>
</protein>
<reference evidence="1 2" key="1">
    <citation type="journal article" date="2018" name="Sci. Data">
        <title>The draft genome sequence of cork oak.</title>
        <authorList>
            <person name="Ramos A.M."/>
            <person name="Usie A."/>
            <person name="Barbosa P."/>
            <person name="Barros P.M."/>
            <person name="Capote T."/>
            <person name="Chaves I."/>
            <person name="Simoes F."/>
            <person name="Abreu I."/>
            <person name="Carrasquinho I."/>
            <person name="Faro C."/>
            <person name="Guimaraes J.B."/>
            <person name="Mendonca D."/>
            <person name="Nobrega F."/>
            <person name="Rodrigues L."/>
            <person name="Saibo N.J.M."/>
            <person name="Varela M.C."/>
            <person name="Egas C."/>
            <person name="Matos J."/>
            <person name="Miguel C.M."/>
            <person name="Oliveira M.M."/>
            <person name="Ricardo C.P."/>
            <person name="Goncalves S."/>
        </authorList>
    </citation>
    <scope>NUCLEOTIDE SEQUENCE [LARGE SCALE GENOMIC DNA]</scope>
    <source>
        <strain evidence="2">cv. HL8</strain>
    </source>
</reference>
<dbReference type="SUPFAM" id="SSF53335">
    <property type="entry name" value="S-adenosyl-L-methionine-dependent methyltransferases"/>
    <property type="match status" value="1"/>
</dbReference>
<dbReference type="AlphaFoldDB" id="A0AAW0L101"/>
<name>A0AAW0L101_QUESU</name>
<dbReference type="GO" id="GO:0008168">
    <property type="term" value="F:methyltransferase activity"/>
    <property type="evidence" value="ECO:0007669"/>
    <property type="project" value="UniProtKB-KW"/>
</dbReference>
<sequence length="268" mass="29519">MLKRGAIAAAKALINEAIAEKLDIKNFSSSNTFRVTDLGCSIGPNTFLAVQNIIDAVELKYQSQGHNAPEFQVLDKSSPAWNKGRIHYSNASPKVFESYAAQYAKDIECFLNARAQEVVCGGLMAIVVPCRPNGLPCSQDTIIDTLGSCLLDMAKKGIFSEEKVDIFNLPLYFASPQELEAAVERNGCFRLEKMEILPQEKPSGNFSRGKVLSSQVRAGMEGLFKNHFGEEIIDEFFDSVHKKLNELSKFESGNGGSLFILLKRIATI</sequence>
<keyword evidence="2" id="KW-1185">Reference proteome</keyword>
<keyword evidence="1" id="KW-0489">Methyltransferase</keyword>
<accession>A0AAW0L101</accession>
<dbReference type="Pfam" id="PF03492">
    <property type="entry name" value="Methyltransf_7"/>
    <property type="match status" value="2"/>
</dbReference>
<comment type="caution">
    <text evidence="1">The sequence shown here is derived from an EMBL/GenBank/DDBJ whole genome shotgun (WGS) entry which is preliminary data.</text>
</comment>
<organism evidence="1 2">
    <name type="scientific">Quercus suber</name>
    <name type="common">Cork oak</name>
    <dbReference type="NCBI Taxonomy" id="58331"/>
    <lineage>
        <taxon>Eukaryota</taxon>
        <taxon>Viridiplantae</taxon>
        <taxon>Streptophyta</taxon>
        <taxon>Embryophyta</taxon>
        <taxon>Tracheophyta</taxon>
        <taxon>Spermatophyta</taxon>
        <taxon>Magnoliopsida</taxon>
        <taxon>eudicotyledons</taxon>
        <taxon>Gunneridae</taxon>
        <taxon>Pentapetalae</taxon>
        <taxon>rosids</taxon>
        <taxon>fabids</taxon>
        <taxon>Fagales</taxon>
        <taxon>Fagaceae</taxon>
        <taxon>Quercus</taxon>
    </lineage>
</organism>
<dbReference type="EMBL" id="PKMF04000184">
    <property type="protein sequence ID" value="KAK7844519.1"/>
    <property type="molecule type" value="Genomic_DNA"/>
</dbReference>
<gene>
    <name evidence="1" type="ORF">CFP56_010775</name>
</gene>
<dbReference type="GO" id="GO:0032259">
    <property type="term" value="P:methylation"/>
    <property type="evidence" value="ECO:0007669"/>
    <property type="project" value="UniProtKB-KW"/>
</dbReference>
<evidence type="ECO:0000313" key="1">
    <source>
        <dbReference type="EMBL" id="KAK7844519.1"/>
    </source>
</evidence>
<dbReference type="Gene3D" id="3.40.50.150">
    <property type="entry name" value="Vaccinia Virus protein VP39"/>
    <property type="match status" value="2"/>
</dbReference>
<proteinExistence type="predicted"/>
<dbReference type="PANTHER" id="PTHR31009">
    <property type="entry name" value="S-ADENOSYL-L-METHIONINE:CARBOXYL METHYLTRANSFERASE FAMILY PROTEIN"/>
    <property type="match status" value="1"/>
</dbReference>
<dbReference type="InterPro" id="IPR005299">
    <property type="entry name" value="MeTrfase_7"/>
</dbReference>
<evidence type="ECO:0000313" key="2">
    <source>
        <dbReference type="Proteomes" id="UP000237347"/>
    </source>
</evidence>